<name>A0AAN0RLQ1_9RHOB</name>
<dbReference type="EMBL" id="CP003984">
    <property type="protein sequence ID" value="AII88514.1"/>
    <property type="molecule type" value="Genomic_DNA"/>
</dbReference>
<gene>
    <name evidence="1" type="ORF">RCA23_c30140</name>
</gene>
<organism evidence="1 2">
    <name type="scientific">Planktomarina temperata RCA23</name>
    <dbReference type="NCBI Taxonomy" id="666509"/>
    <lineage>
        <taxon>Bacteria</taxon>
        <taxon>Pseudomonadati</taxon>
        <taxon>Pseudomonadota</taxon>
        <taxon>Alphaproteobacteria</taxon>
        <taxon>Rhodobacterales</taxon>
        <taxon>Paracoccaceae</taxon>
        <taxon>Planktomarina</taxon>
    </lineage>
</organism>
<evidence type="ECO:0008006" key="3">
    <source>
        <dbReference type="Google" id="ProtNLM"/>
    </source>
</evidence>
<sequence>MQRYKLRLRRRRYLLRAWRKRRQLCRNTDRTDKITPDTILCFSTVRNERHRLPFFLAHHRQLGVGHFLFVDNGSDDGTADYLSNQDDVSLWTTQHSYRLSRFGADWLAWLQIKYGHGKWCLTLDADEIFIYPYYKTRSLHALVSWLEAEEEVSFGALMLDMYPKGPIGASDVAPGADPFKELSWFDSGNYTIERQSKLHNLWIQGGVRSRCFFHHEPRKAPTLSKTPLVKWDRRFAYVSSTHSLLPRRLNEVYDTGGGEKISGILLHTKFLPSAVQKSAEDLDRKQHFENSHLYETYYKSLLDNPNLWCSESQKFTGWRQLEKSGLMSRGGWI</sequence>
<dbReference type="SUPFAM" id="SSF53448">
    <property type="entry name" value="Nucleotide-diphospho-sugar transferases"/>
    <property type="match status" value="1"/>
</dbReference>
<dbReference type="InterPro" id="IPR029044">
    <property type="entry name" value="Nucleotide-diphossugar_trans"/>
</dbReference>
<dbReference type="AlphaFoldDB" id="A0AAN0RLQ1"/>
<evidence type="ECO:0000313" key="2">
    <source>
        <dbReference type="Proteomes" id="UP000028680"/>
    </source>
</evidence>
<dbReference type="KEGG" id="ptp:RCA23_c30140"/>
<keyword evidence="2" id="KW-1185">Reference proteome</keyword>
<accession>A0AAN0RLQ1</accession>
<reference evidence="1 2" key="1">
    <citation type="journal article" date="2014" name="ISME J.">
        <title>Adaptation of an abundant Roseobacter RCA organism to pelagic systems revealed by genomic and transcriptomic analyses.</title>
        <authorList>
            <person name="Voget S."/>
            <person name="Wemheuer B."/>
            <person name="Brinkhoff T."/>
            <person name="Vollmers J."/>
            <person name="Dietrich S."/>
            <person name="Giebel H.A."/>
            <person name="Beardsley C."/>
            <person name="Sardemann C."/>
            <person name="Bakenhus I."/>
            <person name="Billerbeck S."/>
            <person name="Daniel R."/>
            <person name="Simon M."/>
        </authorList>
    </citation>
    <scope>NUCLEOTIDE SEQUENCE [LARGE SCALE GENOMIC DNA]</scope>
    <source>
        <strain evidence="1 2">RCA23</strain>
    </source>
</reference>
<protein>
    <recommendedName>
        <fullName evidence="3">Glycosyl transferase family 2</fullName>
    </recommendedName>
</protein>
<dbReference type="Pfam" id="PF13704">
    <property type="entry name" value="Glyco_tranf_2_4"/>
    <property type="match status" value="1"/>
</dbReference>
<dbReference type="Proteomes" id="UP000028680">
    <property type="component" value="Chromosome"/>
</dbReference>
<proteinExistence type="predicted"/>
<evidence type="ECO:0000313" key="1">
    <source>
        <dbReference type="EMBL" id="AII88514.1"/>
    </source>
</evidence>